<dbReference type="PANTHER" id="PTHR22763:SF184">
    <property type="entry name" value="E3 UBIQUITIN-PROTEIN LIGASE SYNOVIOLIN"/>
    <property type="match status" value="1"/>
</dbReference>
<dbReference type="InterPro" id="IPR013083">
    <property type="entry name" value="Znf_RING/FYVE/PHD"/>
</dbReference>
<dbReference type="InterPro" id="IPR058051">
    <property type="entry name" value="Znf_RING_synoviolin"/>
</dbReference>
<evidence type="ECO:0000256" key="17">
    <source>
        <dbReference type="SAM" id="Phobius"/>
    </source>
</evidence>
<evidence type="ECO:0000256" key="3">
    <source>
        <dbReference type="ARBA" id="ARBA00004906"/>
    </source>
</evidence>
<comment type="caution">
    <text evidence="19">The sequence shown here is derived from an EMBL/GenBank/DDBJ whole genome shotgun (WGS) entry which is preliminary data.</text>
</comment>
<evidence type="ECO:0000256" key="15">
    <source>
        <dbReference type="PROSITE-ProRule" id="PRU00175"/>
    </source>
</evidence>
<dbReference type="PANTHER" id="PTHR22763">
    <property type="entry name" value="RING ZINC FINGER PROTEIN"/>
    <property type="match status" value="1"/>
</dbReference>
<keyword evidence="7 17" id="KW-0812">Transmembrane</keyword>
<dbReference type="EC" id="2.3.2.27" evidence="5"/>
<feature type="transmembrane region" description="Helical" evidence="17">
    <location>
        <begin position="6"/>
        <end position="23"/>
    </location>
</feature>
<evidence type="ECO:0000256" key="9">
    <source>
        <dbReference type="ARBA" id="ARBA00022771"/>
    </source>
</evidence>
<evidence type="ECO:0000256" key="16">
    <source>
        <dbReference type="SAM" id="MobiDB-lite"/>
    </source>
</evidence>
<evidence type="ECO:0000256" key="13">
    <source>
        <dbReference type="ARBA" id="ARBA00022989"/>
    </source>
</evidence>
<evidence type="ECO:0000256" key="6">
    <source>
        <dbReference type="ARBA" id="ARBA00022679"/>
    </source>
</evidence>
<feature type="compositionally biased region" description="Low complexity" evidence="16">
    <location>
        <begin position="494"/>
        <end position="511"/>
    </location>
</feature>
<feature type="compositionally biased region" description="Low complexity" evidence="16">
    <location>
        <begin position="306"/>
        <end position="330"/>
    </location>
</feature>
<comment type="similarity">
    <text evidence="4">Belongs to the HRD1 family.</text>
</comment>
<keyword evidence="14 17" id="KW-0472">Membrane</keyword>
<dbReference type="SMART" id="SM00184">
    <property type="entry name" value="RING"/>
    <property type="match status" value="1"/>
</dbReference>
<name>A0A8H7S797_9FUNG</name>
<evidence type="ECO:0000256" key="2">
    <source>
        <dbReference type="ARBA" id="ARBA00004477"/>
    </source>
</evidence>
<proteinExistence type="inferred from homology"/>
<reference evidence="19 20" key="1">
    <citation type="submission" date="2020-12" db="EMBL/GenBank/DDBJ databases">
        <title>Metabolic potential, ecology and presence of endohyphal bacteria is reflected in genomic diversity of Mucoromycotina.</title>
        <authorList>
            <person name="Muszewska A."/>
            <person name="Okrasinska A."/>
            <person name="Steczkiewicz K."/>
            <person name="Drgas O."/>
            <person name="Orlowska M."/>
            <person name="Perlinska-Lenart U."/>
            <person name="Aleksandrzak-Piekarczyk T."/>
            <person name="Szatraj K."/>
            <person name="Zielenkiewicz U."/>
            <person name="Pilsyk S."/>
            <person name="Malc E."/>
            <person name="Mieczkowski P."/>
            <person name="Kruszewska J.S."/>
            <person name="Biernat P."/>
            <person name="Pawlowska J."/>
        </authorList>
    </citation>
    <scope>NUCLEOTIDE SEQUENCE [LARGE SCALE GENOMIC DNA]</scope>
    <source>
        <strain evidence="19 20">CBS 142.35</strain>
    </source>
</reference>
<dbReference type="Gene3D" id="3.30.40.10">
    <property type="entry name" value="Zinc/RING finger domain, C3HC4 (zinc finger)"/>
    <property type="match status" value="1"/>
</dbReference>
<evidence type="ECO:0000256" key="14">
    <source>
        <dbReference type="ARBA" id="ARBA00023136"/>
    </source>
</evidence>
<keyword evidence="11" id="KW-0256">Endoplasmic reticulum</keyword>
<feature type="compositionally biased region" description="Low complexity" evidence="16">
    <location>
        <begin position="389"/>
        <end position="401"/>
    </location>
</feature>
<feature type="region of interest" description="Disordered" evidence="16">
    <location>
        <begin position="568"/>
        <end position="723"/>
    </location>
</feature>
<dbReference type="PROSITE" id="PS50089">
    <property type="entry name" value="ZF_RING_2"/>
    <property type="match status" value="1"/>
</dbReference>
<keyword evidence="6" id="KW-0808">Transferase</keyword>
<dbReference type="GO" id="GO:0036503">
    <property type="term" value="P:ERAD pathway"/>
    <property type="evidence" value="ECO:0007669"/>
    <property type="project" value="TreeGrafter"/>
</dbReference>
<evidence type="ECO:0000256" key="7">
    <source>
        <dbReference type="ARBA" id="ARBA00022692"/>
    </source>
</evidence>
<evidence type="ECO:0000259" key="18">
    <source>
        <dbReference type="PROSITE" id="PS50089"/>
    </source>
</evidence>
<feature type="transmembrane region" description="Helical" evidence="17">
    <location>
        <begin position="214"/>
        <end position="238"/>
    </location>
</feature>
<feature type="region of interest" description="Disordered" evidence="16">
    <location>
        <begin position="367"/>
        <end position="444"/>
    </location>
</feature>
<evidence type="ECO:0000256" key="12">
    <source>
        <dbReference type="ARBA" id="ARBA00022833"/>
    </source>
</evidence>
<evidence type="ECO:0000313" key="19">
    <source>
        <dbReference type="EMBL" id="KAG2223002.1"/>
    </source>
</evidence>
<evidence type="ECO:0000256" key="10">
    <source>
        <dbReference type="ARBA" id="ARBA00022786"/>
    </source>
</evidence>
<dbReference type="InterPro" id="IPR050731">
    <property type="entry name" value="HRD1_E3_ubiq-ligases"/>
</dbReference>
<dbReference type="Pfam" id="PF13639">
    <property type="entry name" value="zf-RING_2"/>
    <property type="match status" value="1"/>
</dbReference>
<feature type="transmembrane region" description="Helical" evidence="17">
    <location>
        <begin position="100"/>
        <end position="119"/>
    </location>
</feature>
<feature type="region of interest" description="Disordered" evidence="16">
    <location>
        <begin position="302"/>
        <end position="333"/>
    </location>
</feature>
<feature type="region of interest" description="Disordered" evidence="16">
    <location>
        <begin position="494"/>
        <end position="516"/>
    </location>
</feature>
<keyword evidence="10" id="KW-0833">Ubl conjugation pathway</keyword>
<organism evidence="19 20">
    <name type="scientific">Circinella minor</name>
    <dbReference type="NCBI Taxonomy" id="1195481"/>
    <lineage>
        <taxon>Eukaryota</taxon>
        <taxon>Fungi</taxon>
        <taxon>Fungi incertae sedis</taxon>
        <taxon>Mucoromycota</taxon>
        <taxon>Mucoromycotina</taxon>
        <taxon>Mucoromycetes</taxon>
        <taxon>Mucorales</taxon>
        <taxon>Lichtheimiaceae</taxon>
        <taxon>Circinella</taxon>
    </lineage>
</organism>
<dbReference type="OrthoDB" id="7759664at2759"/>
<dbReference type="Proteomes" id="UP000646827">
    <property type="component" value="Unassembled WGS sequence"/>
</dbReference>
<dbReference type="EMBL" id="JAEPRB010000070">
    <property type="protein sequence ID" value="KAG2223002.1"/>
    <property type="molecule type" value="Genomic_DNA"/>
</dbReference>
<dbReference type="GO" id="GO:0005789">
    <property type="term" value="C:endoplasmic reticulum membrane"/>
    <property type="evidence" value="ECO:0007669"/>
    <property type="project" value="UniProtKB-SubCell"/>
</dbReference>
<gene>
    <name evidence="19" type="ORF">INT45_012301</name>
</gene>
<dbReference type="SUPFAM" id="SSF57850">
    <property type="entry name" value="RING/U-box"/>
    <property type="match status" value="1"/>
</dbReference>
<feature type="compositionally biased region" description="Low complexity" evidence="16">
    <location>
        <begin position="568"/>
        <end position="592"/>
    </location>
</feature>
<dbReference type="AlphaFoldDB" id="A0A8H7S797"/>
<dbReference type="InterPro" id="IPR057992">
    <property type="entry name" value="TPR_SYVN1_N"/>
</dbReference>
<feature type="compositionally biased region" description="Polar residues" evidence="16">
    <location>
        <begin position="609"/>
        <end position="622"/>
    </location>
</feature>
<sequence length="723" mass="81491">MRLAVYGGVSSLLALGVILNAMHQRSNFYAACVYLSKSSACIMILLNMGLLLAICFGKTLQAIFFGALRAIEVEHLYERSWYAVTETCLAMTIFRQEFNLQFVFVFTTLLFLKIFHWLCQDRVEFMEQSPSNRVTFHVRMVNLMALLFIIDCVLARHAINITLTKGPNMMVMFGFEYTILICTIMSTIGKYILNVVDMRSEEPWEGKSMYVFYLDLLTDFLKLITYLIFFFFICYYYQLPLHIIRDVYVTFRSFIQKCRDLYRYRRATRNMNELYPNATADDFARMNDSTCIICREEMQVTPPTGDNNDNNNDNNNNNQQQQQQQQQNMDQPKKLPCGHIFHFHCLRSWLERQQSCPTCRRSVLADNNGNRSSPQQNGGQPQPQPPIFNPNNPVNNNNNNNGGDGQNGFPMGQPLENNIHYPTNTTTATTTPVAQQQQQQPMHRVPYQQQQQQQQSFGILTPDQSSWVTSSAAGPGMIPLIPLSGGSIPSFSTNTTNGSNNISNNSIQQSSLPESLTEEDLRILSMTTRDAMEQRLRILDTVQNQIFHSMQVLTQALSVFPVNDINNTTTNNDNNNNNDNTNTTTTTTTASSSPPPPTTTDINDTSSPFMATSSSDTPSDSLINDEMTATDVTTTTTASTSQQSKTVAPLLTPSSPSPSSTTVESSINNQGVSSAIEQQLYDNNDDDDVSSSRRRKGKMPEQVGSNFNNRYSIESDEEENNDE</sequence>
<dbReference type="Pfam" id="PF25563">
    <property type="entry name" value="TPR_SYVN1_N"/>
    <property type="match status" value="1"/>
</dbReference>
<feature type="compositionally biased region" description="Acidic residues" evidence="16">
    <location>
        <begin position="714"/>
        <end position="723"/>
    </location>
</feature>
<evidence type="ECO:0000256" key="4">
    <source>
        <dbReference type="ARBA" id="ARBA00010089"/>
    </source>
</evidence>
<evidence type="ECO:0000313" key="20">
    <source>
        <dbReference type="Proteomes" id="UP000646827"/>
    </source>
</evidence>
<comment type="pathway">
    <text evidence="3">Protein modification; protein ubiquitination.</text>
</comment>
<feature type="transmembrane region" description="Helical" evidence="17">
    <location>
        <begin position="44"/>
        <end position="71"/>
    </location>
</feature>
<protein>
    <recommendedName>
        <fullName evidence="5">RING-type E3 ubiquitin transferase</fullName>
        <ecNumber evidence="5">2.3.2.27</ecNumber>
    </recommendedName>
</protein>
<keyword evidence="12" id="KW-0862">Zinc</keyword>
<dbReference type="GO" id="GO:0043161">
    <property type="term" value="P:proteasome-mediated ubiquitin-dependent protein catabolic process"/>
    <property type="evidence" value="ECO:0007669"/>
    <property type="project" value="TreeGrafter"/>
</dbReference>
<evidence type="ECO:0000256" key="5">
    <source>
        <dbReference type="ARBA" id="ARBA00012483"/>
    </source>
</evidence>
<feature type="compositionally biased region" description="Low complexity" evidence="16">
    <location>
        <begin position="599"/>
        <end position="608"/>
    </location>
</feature>
<dbReference type="GO" id="GO:0008270">
    <property type="term" value="F:zinc ion binding"/>
    <property type="evidence" value="ECO:0007669"/>
    <property type="project" value="UniProtKB-KW"/>
</dbReference>
<comment type="catalytic activity">
    <reaction evidence="1">
        <text>S-ubiquitinyl-[E2 ubiquitin-conjugating enzyme]-L-cysteine + [acceptor protein]-L-lysine = [E2 ubiquitin-conjugating enzyme]-L-cysteine + N(6)-ubiquitinyl-[acceptor protein]-L-lysine.</text>
        <dbReference type="EC" id="2.3.2.27"/>
    </reaction>
</comment>
<keyword evidence="9 15" id="KW-0863">Zinc-finger</keyword>
<comment type="subcellular location">
    <subcellularLocation>
        <location evidence="2">Endoplasmic reticulum membrane</location>
        <topology evidence="2">Multi-pass membrane protein</topology>
    </subcellularLocation>
</comment>
<feature type="compositionally biased region" description="Low complexity" evidence="16">
    <location>
        <begin position="629"/>
        <end position="666"/>
    </location>
</feature>
<keyword evidence="13 17" id="KW-1133">Transmembrane helix</keyword>
<keyword evidence="8" id="KW-0479">Metal-binding</keyword>
<dbReference type="InterPro" id="IPR001841">
    <property type="entry name" value="Znf_RING"/>
</dbReference>
<evidence type="ECO:0000256" key="1">
    <source>
        <dbReference type="ARBA" id="ARBA00000900"/>
    </source>
</evidence>
<accession>A0A8H7S797</accession>
<dbReference type="GO" id="GO:0061630">
    <property type="term" value="F:ubiquitin protein ligase activity"/>
    <property type="evidence" value="ECO:0007669"/>
    <property type="project" value="UniProtKB-EC"/>
</dbReference>
<feature type="compositionally biased region" description="Low complexity" evidence="16">
    <location>
        <begin position="422"/>
        <end position="444"/>
    </location>
</feature>
<evidence type="ECO:0000256" key="11">
    <source>
        <dbReference type="ARBA" id="ARBA00022824"/>
    </source>
</evidence>
<dbReference type="CDD" id="cd16479">
    <property type="entry name" value="RING-H2_synoviolin"/>
    <property type="match status" value="1"/>
</dbReference>
<feature type="compositionally biased region" description="Polar residues" evidence="16">
    <location>
        <begin position="667"/>
        <end position="681"/>
    </location>
</feature>
<feature type="transmembrane region" description="Helical" evidence="17">
    <location>
        <begin position="171"/>
        <end position="193"/>
    </location>
</feature>
<keyword evidence="20" id="KW-1185">Reference proteome</keyword>
<evidence type="ECO:0000256" key="8">
    <source>
        <dbReference type="ARBA" id="ARBA00022723"/>
    </source>
</evidence>
<feature type="domain" description="RING-type" evidence="18">
    <location>
        <begin position="291"/>
        <end position="360"/>
    </location>
</feature>
<feature type="transmembrane region" description="Helical" evidence="17">
    <location>
        <begin position="140"/>
        <end position="159"/>
    </location>
</feature>